<dbReference type="GO" id="GO:0020037">
    <property type="term" value="F:heme binding"/>
    <property type="evidence" value="ECO:0007669"/>
    <property type="project" value="InterPro"/>
</dbReference>
<dbReference type="Proteomes" id="UP000094769">
    <property type="component" value="Unassembled WGS sequence"/>
</dbReference>
<accession>A0A7Z0VK31</accession>
<dbReference type="InterPro" id="IPR050597">
    <property type="entry name" value="Cytochrome_c_Oxidase_Subunit"/>
</dbReference>
<dbReference type="InterPro" id="IPR009056">
    <property type="entry name" value="Cyt_c-like_dom"/>
</dbReference>
<feature type="binding site" description="covalent" evidence="8">
    <location>
        <position position="46"/>
    </location>
    <ligand>
        <name>heme c</name>
        <dbReference type="ChEBI" id="CHEBI:61717"/>
        <label>1</label>
    </ligand>
</feature>
<dbReference type="GO" id="GO:0005506">
    <property type="term" value="F:iron ion binding"/>
    <property type="evidence" value="ECO:0007669"/>
    <property type="project" value="InterPro"/>
</dbReference>
<organism evidence="12 13">
    <name type="scientific">Candidatus Thiodiazotropha endolucinida</name>
    <dbReference type="NCBI Taxonomy" id="1655433"/>
    <lineage>
        <taxon>Bacteria</taxon>
        <taxon>Pseudomonadati</taxon>
        <taxon>Pseudomonadota</taxon>
        <taxon>Gammaproteobacteria</taxon>
        <taxon>Chromatiales</taxon>
        <taxon>Sedimenticolaceae</taxon>
        <taxon>Candidatus Thiodiazotropha</taxon>
    </lineage>
</organism>
<gene>
    <name evidence="12" type="primary">fccA_3</name>
    <name evidence="12" type="ORF">CODIS_30550</name>
</gene>
<keyword evidence="13" id="KW-1185">Reference proteome</keyword>
<dbReference type="PIRSF" id="PIRSF000005">
    <property type="entry name" value="Cytochrome_c4"/>
    <property type="match status" value="1"/>
</dbReference>
<evidence type="ECO:0000256" key="7">
    <source>
        <dbReference type="ARBA" id="ARBA00023004"/>
    </source>
</evidence>
<evidence type="ECO:0000256" key="8">
    <source>
        <dbReference type="PIRSR" id="PIRSR000005-1"/>
    </source>
</evidence>
<reference evidence="12 13" key="1">
    <citation type="submission" date="2016-06" db="EMBL/GenBank/DDBJ databases">
        <title>Genome sequence of endosymbiont of Candidatus Endolucinida thiodiazotropha.</title>
        <authorList>
            <person name="Poehlein A."/>
            <person name="Koenig S."/>
            <person name="Heiden S.E."/>
            <person name="Thuermer A."/>
            <person name="Voget S."/>
            <person name="Daniel R."/>
            <person name="Markert S."/>
            <person name="Gros O."/>
            <person name="Schweder T."/>
        </authorList>
    </citation>
    <scope>NUCLEOTIDE SEQUENCE [LARGE SCALE GENOMIC DNA]</scope>
    <source>
        <strain evidence="12 13">COS</strain>
    </source>
</reference>
<keyword evidence="2" id="KW-0813">Transport</keyword>
<evidence type="ECO:0000313" key="13">
    <source>
        <dbReference type="Proteomes" id="UP000094769"/>
    </source>
</evidence>
<sequence>MAYTKLKRALIGALAISASSVAFAADKPKTMTGASANMLAVTCAGCHGTNGASAGPATPSIGGISAVYFEEVMLGFKDGSVKNTIMGRIAKGYSDDEIKAMGEFFAKQPFVPAKQDSDPKLAKKGAKLHDKYCEKCHAEGGTSAEDDSGILMGQLIPYLQYTMADYKAGDREMTKKMKKKVNQMIKKEGDAGFEALFNYYAQGTQ</sequence>
<dbReference type="EMBL" id="MARB01000018">
    <property type="protein sequence ID" value="ODJ86736.1"/>
    <property type="molecule type" value="Genomic_DNA"/>
</dbReference>
<dbReference type="GO" id="GO:0042597">
    <property type="term" value="C:periplasmic space"/>
    <property type="evidence" value="ECO:0007669"/>
    <property type="project" value="UniProtKB-SubCell"/>
</dbReference>
<feature type="signal peptide" evidence="10">
    <location>
        <begin position="1"/>
        <end position="24"/>
    </location>
</feature>
<evidence type="ECO:0000256" key="2">
    <source>
        <dbReference type="ARBA" id="ARBA00022448"/>
    </source>
</evidence>
<comment type="PTM">
    <text evidence="8">Binds 2 heme c groups covalently per subunit.</text>
</comment>
<feature type="binding site" description="covalent" evidence="8">
    <location>
        <position position="43"/>
    </location>
    <ligand>
        <name>heme c</name>
        <dbReference type="ChEBI" id="CHEBI:61717"/>
        <label>1</label>
    </ligand>
</feature>
<dbReference type="PROSITE" id="PS51007">
    <property type="entry name" value="CYTC"/>
    <property type="match status" value="1"/>
</dbReference>
<evidence type="ECO:0000256" key="4">
    <source>
        <dbReference type="ARBA" id="ARBA00022723"/>
    </source>
</evidence>
<feature type="chain" id="PRO_5031208047" evidence="10">
    <location>
        <begin position="25"/>
        <end position="205"/>
    </location>
</feature>
<evidence type="ECO:0000259" key="11">
    <source>
        <dbReference type="PROSITE" id="PS51007"/>
    </source>
</evidence>
<dbReference type="GO" id="GO:0009055">
    <property type="term" value="F:electron transfer activity"/>
    <property type="evidence" value="ECO:0007669"/>
    <property type="project" value="InterPro"/>
</dbReference>
<evidence type="ECO:0000256" key="5">
    <source>
        <dbReference type="ARBA" id="ARBA00022764"/>
    </source>
</evidence>
<feature type="binding site" description="covalent" evidence="8">
    <location>
        <position position="136"/>
    </location>
    <ligand>
        <name>heme c</name>
        <dbReference type="ChEBI" id="CHEBI:61717"/>
        <label>2</label>
    </ligand>
</feature>
<evidence type="ECO:0000256" key="9">
    <source>
        <dbReference type="PIRSR" id="PIRSR000005-2"/>
    </source>
</evidence>
<protein>
    <submittedName>
        <fullName evidence="12">Cytochrome subunit of sulfide dehydrogenase</fullName>
    </submittedName>
</protein>
<keyword evidence="3 8" id="KW-0349">Heme</keyword>
<dbReference type="InterPro" id="IPR024167">
    <property type="entry name" value="Cytochrome_c4-like"/>
</dbReference>
<dbReference type="OrthoDB" id="188778at2"/>
<evidence type="ECO:0000313" key="12">
    <source>
        <dbReference type="EMBL" id="ODJ86736.1"/>
    </source>
</evidence>
<comment type="subcellular location">
    <subcellularLocation>
        <location evidence="1">Periplasm</location>
    </subcellularLocation>
</comment>
<dbReference type="PANTHER" id="PTHR33751:SF9">
    <property type="entry name" value="CYTOCHROME C4"/>
    <property type="match status" value="1"/>
</dbReference>
<feature type="binding site" description="covalent" evidence="8">
    <location>
        <position position="133"/>
    </location>
    <ligand>
        <name>heme c</name>
        <dbReference type="ChEBI" id="CHEBI:61717"/>
        <label>2</label>
    </ligand>
</feature>
<feature type="binding site" description="axial binding residue" evidence="9">
    <location>
        <position position="86"/>
    </location>
    <ligand>
        <name>heme c</name>
        <dbReference type="ChEBI" id="CHEBI:61717"/>
        <label>1</label>
    </ligand>
    <ligandPart>
        <name>Fe</name>
        <dbReference type="ChEBI" id="CHEBI:18248"/>
    </ligandPart>
</feature>
<comment type="caution">
    <text evidence="12">The sequence shown here is derived from an EMBL/GenBank/DDBJ whole genome shotgun (WGS) entry which is preliminary data.</text>
</comment>
<dbReference type="Gene3D" id="1.10.760.10">
    <property type="entry name" value="Cytochrome c-like domain"/>
    <property type="match status" value="2"/>
</dbReference>
<evidence type="ECO:0000256" key="3">
    <source>
        <dbReference type="ARBA" id="ARBA00022617"/>
    </source>
</evidence>
<name>A0A7Z0VK31_9GAMM</name>
<feature type="binding site" description="axial binding residue" evidence="9">
    <location>
        <position position="137"/>
    </location>
    <ligand>
        <name>heme c</name>
        <dbReference type="ChEBI" id="CHEBI:61717"/>
        <label>2</label>
    </ligand>
    <ligandPart>
        <name>Fe</name>
        <dbReference type="ChEBI" id="CHEBI:18248"/>
    </ligandPart>
</feature>
<keyword evidence="10" id="KW-0732">Signal</keyword>
<evidence type="ECO:0000256" key="10">
    <source>
        <dbReference type="SAM" id="SignalP"/>
    </source>
</evidence>
<keyword evidence="7 9" id="KW-0408">Iron</keyword>
<evidence type="ECO:0000256" key="6">
    <source>
        <dbReference type="ARBA" id="ARBA00022982"/>
    </source>
</evidence>
<dbReference type="SUPFAM" id="SSF46626">
    <property type="entry name" value="Cytochrome c"/>
    <property type="match status" value="2"/>
</dbReference>
<evidence type="ECO:0000256" key="1">
    <source>
        <dbReference type="ARBA" id="ARBA00004418"/>
    </source>
</evidence>
<dbReference type="RefSeq" id="WP_069126721.1">
    <property type="nucleotide sequence ID" value="NZ_MARB01000018.1"/>
</dbReference>
<keyword evidence="5" id="KW-0574">Periplasm</keyword>
<dbReference type="AlphaFoldDB" id="A0A7Z0VK31"/>
<proteinExistence type="predicted"/>
<feature type="domain" description="Cytochrome c" evidence="11">
    <location>
        <begin position="28"/>
        <end position="109"/>
    </location>
</feature>
<keyword evidence="6" id="KW-0249">Electron transport</keyword>
<feature type="binding site" description="axial binding residue" evidence="9">
    <location>
        <position position="177"/>
    </location>
    <ligand>
        <name>heme c</name>
        <dbReference type="ChEBI" id="CHEBI:61717"/>
        <label>2</label>
    </ligand>
    <ligandPart>
        <name>Fe</name>
        <dbReference type="ChEBI" id="CHEBI:18248"/>
    </ligandPart>
</feature>
<keyword evidence="4 9" id="KW-0479">Metal-binding</keyword>
<dbReference type="PANTHER" id="PTHR33751">
    <property type="entry name" value="CBB3-TYPE CYTOCHROME C OXIDASE SUBUNIT FIXP"/>
    <property type="match status" value="1"/>
</dbReference>
<feature type="binding site" description="axial binding residue" evidence="9">
    <location>
        <position position="47"/>
    </location>
    <ligand>
        <name>heme c</name>
        <dbReference type="ChEBI" id="CHEBI:61717"/>
        <label>1</label>
    </ligand>
    <ligandPart>
        <name>Fe</name>
        <dbReference type="ChEBI" id="CHEBI:18248"/>
    </ligandPart>
</feature>
<dbReference type="InterPro" id="IPR036909">
    <property type="entry name" value="Cyt_c-like_dom_sf"/>
</dbReference>